<sequence length="1138" mass="129565">MWSVSWPRAPPDDPEAVMMQKQSMVRLAAAEFSRGNYLKALDLYRGLSKSLGDKNFHANVLLCERRLLRQGRRDCSQLPLKSIKMACVMDEFTFQCYEPECDLLALSPDMALAELEAFQPDVLFIESAWRGKDELWHRKVGGLSQELRAVLRWSKERQVPTVFWNKEDPVHFETFLATAREFDFVFTTDIDCISRYKAALGHDRVFLLPFACQPKLHNPIETYSRKDAFCFAGAYYVRYPDRTRDLENYVAHLPSFKPLEIFDRNFGKGDSNYQFPPEYQPYIVGTLPFNEIDKAYKGYRYSINLNSIKQSQTMFARRVFELLGSNTITVSNFSRGVRLLFGDLVVTSDNGSELVARLKLMDWESEQKQRLAALRKVMQEHTYAHRLGVVARKVLGWKLRNEPPEIVVVAAAASAEEYIQVVRHFRSQQCQRKRLIVVARNAWTPVDALSNDELVLDESEAVNLLISSVVESGAWLGLMNAADYYGPNYLQDMALATTYSDADAIGKAEYYLWTDGRVHLAGAGQAYAKKAPLLSRASIVSMSSLSDELTVGRWLQQMTNQSTLTGQAIDPFNYCVNGDNASNRDAVCARVNDAKIDSGLSIDDLIRDAEQIPADEYHEAALPRWSGSRLAQLFGPVNHPALLVSLIGGELCIESTLADEKHEYVYSRDEIPIAELVSEGRLLTHLDASPGLDIQYVFVFYKENKERLSHVIHSVNRNQSVAIPEGAASARLGWRIRGGGETRIRCLQWGHRSLDQAYLLGRSDKLVLTNHYPSYDNLYRNGFVHTRVKSYLDHGTQVDVFRMQPVSVTSFHEFQNVDVTTGDEKALEKLLSTKRYRHVLVHFLTPEMWAVLQRFSDLKVTVWIHGSEIQPWYRRDYNYQNDQERAKAMRESEVRMEFWRGLLQPMPANLKLVFVSRYFAEEVFEDVGFRVPEDSYKIIHNPIDTELFSYQEKHTDQRRRVLSIRPYASRKYANDLSVKAILKLSEKPYFNDIEFCMIGDGKLFDETLAPLRKFRNVKIERRFLTHGEIAAIHKDYGICLTPTRMDAQGVSRDEAMASGLVPISNAVAAIPEFMDESCGILADSEDAEGLAAGIEAVYKSPSRFAALSAAAAARVRRQSAKHVVVWQELALFTEGIHA</sequence>
<dbReference type="Pfam" id="PF13692">
    <property type="entry name" value="Glyco_trans_1_4"/>
    <property type="match status" value="1"/>
</dbReference>
<evidence type="ECO:0000313" key="2">
    <source>
        <dbReference type="EMBL" id="ANY15045.1"/>
    </source>
</evidence>
<accession>A0ABN4RMA7</accession>
<keyword evidence="3" id="KW-1185">Reference proteome</keyword>
<evidence type="ECO:0000313" key="3">
    <source>
        <dbReference type="Proteomes" id="UP000092950"/>
    </source>
</evidence>
<dbReference type="EMBL" id="CP016440">
    <property type="protein sequence ID" value="ANY15045.1"/>
    <property type="molecule type" value="Genomic_DNA"/>
</dbReference>
<dbReference type="Pfam" id="PF13524">
    <property type="entry name" value="Glyco_trans_1_2"/>
    <property type="match status" value="1"/>
</dbReference>
<evidence type="ECO:0000259" key="1">
    <source>
        <dbReference type="Pfam" id="PF13524"/>
    </source>
</evidence>
<gene>
    <name evidence="2" type="ORF">BBN53_03545</name>
</gene>
<reference evidence="2 3" key="1">
    <citation type="submission" date="2016-07" db="EMBL/GenBank/DDBJ databases">
        <title>Complete genome sequences of Bordetella pseudohinzii.</title>
        <authorList>
            <person name="Spilker T."/>
            <person name="Darrah R."/>
            <person name="LiPuma J.J."/>
        </authorList>
    </citation>
    <scope>NUCLEOTIDE SEQUENCE [LARGE SCALE GENOMIC DNA]</scope>
    <source>
        <strain evidence="2 3">HI4681</strain>
    </source>
</reference>
<organism evidence="2 3">
    <name type="scientific">Bordetella pseudohinzii</name>
    <dbReference type="NCBI Taxonomy" id="1331258"/>
    <lineage>
        <taxon>Bacteria</taxon>
        <taxon>Pseudomonadati</taxon>
        <taxon>Pseudomonadota</taxon>
        <taxon>Betaproteobacteria</taxon>
        <taxon>Burkholderiales</taxon>
        <taxon>Alcaligenaceae</taxon>
        <taxon>Bordetella</taxon>
    </lineage>
</organism>
<dbReference type="InterPro" id="IPR055259">
    <property type="entry name" value="YkvP/CgeB_Glyco_trans-like"/>
</dbReference>
<dbReference type="Proteomes" id="UP000092950">
    <property type="component" value="Chromosome"/>
</dbReference>
<dbReference type="Gene3D" id="3.40.50.2000">
    <property type="entry name" value="Glycogen Phosphorylase B"/>
    <property type="match status" value="2"/>
</dbReference>
<feature type="domain" description="Spore protein YkvP/CgeB glycosyl transferase-like" evidence="1">
    <location>
        <begin position="282"/>
        <end position="387"/>
    </location>
</feature>
<dbReference type="SUPFAM" id="SSF53756">
    <property type="entry name" value="UDP-Glycosyltransferase/glycogen phosphorylase"/>
    <property type="match status" value="1"/>
</dbReference>
<proteinExistence type="predicted"/>
<protein>
    <recommendedName>
        <fullName evidence="1">Spore protein YkvP/CgeB glycosyl transferase-like domain-containing protein</fullName>
    </recommendedName>
</protein>
<dbReference type="PANTHER" id="PTHR12526:SF630">
    <property type="entry name" value="GLYCOSYLTRANSFERASE"/>
    <property type="match status" value="1"/>
</dbReference>
<dbReference type="PANTHER" id="PTHR12526">
    <property type="entry name" value="GLYCOSYLTRANSFERASE"/>
    <property type="match status" value="1"/>
</dbReference>
<name>A0ABN4RMA7_9BORD</name>